<dbReference type="VEuPathDB" id="FungiDB:FPRO_07135"/>
<evidence type="ECO:0000313" key="2">
    <source>
        <dbReference type="Proteomes" id="UP000183971"/>
    </source>
</evidence>
<comment type="caution">
    <text evidence="1">The sequence shown here is derived from an EMBL/GenBank/DDBJ whole genome shotgun (WGS) entry which is preliminary data.</text>
</comment>
<reference evidence="2" key="1">
    <citation type="journal article" date="2016" name="Genome Biol. Evol.">
        <title>Comparative 'omics' of the Fusarium fujikuroi species complex highlights differences in genetic potential and metabolite synthesis.</title>
        <authorList>
            <person name="Niehaus E.-M."/>
            <person name="Muensterkoetter M."/>
            <person name="Proctor R.H."/>
            <person name="Brown D.W."/>
            <person name="Sharon A."/>
            <person name="Idan Y."/>
            <person name="Oren-Young L."/>
            <person name="Sieber C.M."/>
            <person name="Novak O."/>
            <person name="Pencik A."/>
            <person name="Tarkowska D."/>
            <person name="Hromadova K."/>
            <person name="Freeman S."/>
            <person name="Maymon M."/>
            <person name="Elazar M."/>
            <person name="Youssef S.A."/>
            <person name="El-Shabrawy E.S.M."/>
            <person name="Shalaby A.B.A."/>
            <person name="Houterman P."/>
            <person name="Brock N.L."/>
            <person name="Burkhardt I."/>
            <person name="Tsavkelova E.A."/>
            <person name="Dickschat J.S."/>
            <person name="Galuszka P."/>
            <person name="Gueldener U."/>
            <person name="Tudzynski B."/>
        </authorList>
    </citation>
    <scope>NUCLEOTIDE SEQUENCE [LARGE SCALE GENOMIC DNA]</scope>
    <source>
        <strain evidence="2">ET1</strain>
    </source>
</reference>
<dbReference type="GeneID" id="42052014"/>
<proteinExistence type="predicted"/>
<gene>
    <name evidence="1" type="ORF">FPRO_07135</name>
</gene>
<dbReference type="EMBL" id="FJOF01000003">
    <property type="protein sequence ID" value="CZR37674.1"/>
    <property type="molecule type" value="Genomic_DNA"/>
</dbReference>
<accession>A0A1L7VBM2</accession>
<dbReference type="AlphaFoldDB" id="A0A1L7VBM2"/>
<organism evidence="1 2">
    <name type="scientific">Fusarium proliferatum (strain ET1)</name>
    <name type="common">Orchid endophyte fungus</name>
    <dbReference type="NCBI Taxonomy" id="1227346"/>
    <lineage>
        <taxon>Eukaryota</taxon>
        <taxon>Fungi</taxon>
        <taxon>Dikarya</taxon>
        <taxon>Ascomycota</taxon>
        <taxon>Pezizomycotina</taxon>
        <taxon>Sordariomycetes</taxon>
        <taxon>Hypocreomycetidae</taxon>
        <taxon>Hypocreales</taxon>
        <taxon>Nectriaceae</taxon>
        <taxon>Fusarium</taxon>
        <taxon>Fusarium fujikuroi species complex</taxon>
    </lineage>
</organism>
<keyword evidence="2" id="KW-1185">Reference proteome</keyword>
<evidence type="ECO:0000313" key="1">
    <source>
        <dbReference type="EMBL" id="CZR37674.1"/>
    </source>
</evidence>
<name>A0A1L7VBM2_FUSPR</name>
<dbReference type="RefSeq" id="XP_031078267.1">
    <property type="nucleotide sequence ID" value="XM_031227874.1"/>
</dbReference>
<dbReference type="Proteomes" id="UP000183971">
    <property type="component" value="Unassembled WGS sequence"/>
</dbReference>
<sequence length="437" mass="48975">MASSEPHFESLKAKAIFTRFSDDLLATIISSDKFDTHDLEPYIEGYRGWCKDLEEEEDTIREDKTIYVNRTRSPSLHVQRKRHCDQIERTDPCQTVTCSTTPEMCTRSPSPQRKRHCDQIGPSHPSDTVACSTAPELCCSTLTTGSIDTLRPKPGEVYCAYHEQSQRRLAAVILPLTDPGSIGILGTMEALGFSKNVPNCVVFNVNSGRLEWRDGYGDGEPSSHLRKYPVIYFTGRRFPENEAAGWVSAEDLRVLDENLRASDTPLYQAVRAYLERRTLCQTFRERQCDPDTPLIQSNKVFGSYDSWRFCPIAPLPAPNVYLMGPDKSRHSMGQSSWSAHSYGRSLMQGYSQKLPVKLPWPHPTNPSRSCQRKMPSTLNLPDSCRLTQFAVGKHGPKATTLPPPEQTERFSPRCTFGALCMAGGALATHPRQAAQKA</sequence>
<protein>
    <submittedName>
        <fullName evidence="1">Uncharacterized protein</fullName>
    </submittedName>
</protein>